<evidence type="ECO:0000259" key="3">
    <source>
        <dbReference type="Pfam" id="PF14219"/>
    </source>
</evidence>
<dbReference type="InterPro" id="IPR025565">
    <property type="entry name" value="DUF4328"/>
</dbReference>
<dbReference type="Pfam" id="PF14219">
    <property type="entry name" value="DUF4328"/>
    <property type="match status" value="1"/>
</dbReference>
<reference evidence="4 5" key="1">
    <citation type="submission" date="2019-02" db="EMBL/GenBank/DDBJ databases">
        <title>Genomic Encyclopedia of Type Strains, Phase IV (KMG-IV): sequencing the most valuable type-strain genomes for metagenomic binning, comparative biology and taxonomic classification.</title>
        <authorList>
            <person name="Goeker M."/>
        </authorList>
    </citation>
    <scope>NUCLEOTIDE SEQUENCE [LARGE SCALE GENOMIC DNA]</scope>
    <source>
        <strain evidence="4 5">DSM 101727</strain>
    </source>
</reference>
<feature type="transmembrane region" description="Helical" evidence="2">
    <location>
        <begin position="77"/>
        <end position="99"/>
    </location>
</feature>
<protein>
    <submittedName>
        <fullName evidence="4">Uncharacterized protein DUF4328</fullName>
    </submittedName>
</protein>
<accession>A0A4Q7KB46</accession>
<keyword evidence="2" id="KW-0812">Transmembrane</keyword>
<proteinExistence type="predicted"/>
<feature type="transmembrane region" description="Helical" evidence="2">
    <location>
        <begin position="204"/>
        <end position="225"/>
    </location>
</feature>
<feature type="transmembrane region" description="Helical" evidence="2">
    <location>
        <begin position="119"/>
        <end position="143"/>
    </location>
</feature>
<feature type="transmembrane region" description="Helical" evidence="2">
    <location>
        <begin position="237"/>
        <end position="259"/>
    </location>
</feature>
<name>A0A4Q7KB46_9PSEU</name>
<evidence type="ECO:0000256" key="2">
    <source>
        <dbReference type="SAM" id="Phobius"/>
    </source>
</evidence>
<gene>
    <name evidence="4" type="ORF">EV193_1216</name>
</gene>
<organism evidence="4 5">
    <name type="scientific">Herbihabitans rhizosphaerae</name>
    <dbReference type="NCBI Taxonomy" id="1872711"/>
    <lineage>
        <taxon>Bacteria</taxon>
        <taxon>Bacillati</taxon>
        <taxon>Actinomycetota</taxon>
        <taxon>Actinomycetes</taxon>
        <taxon>Pseudonocardiales</taxon>
        <taxon>Pseudonocardiaceae</taxon>
        <taxon>Herbihabitans</taxon>
    </lineage>
</organism>
<dbReference type="EMBL" id="SGWQ01000021">
    <property type="protein sequence ID" value="RZS29463.1"/>
    <property type="molecule type" value="Genomic_DNA"/>
</dbReference>
<dbReference type="RefSeq" id="WP_242613837.1">
    <property type="nucleotide sequence ID" value="NZ_SGWQ01000021.1"/>
</dbReference>
<evidence type="ECO:0000313" key="4">
    <source>
        <dbReference type="EMBL" id="RZS29463.1"/>
    </source>
</evidence>
<feature type="transmembrane region" description="Helical" evidence="2">
    <location>
        <begin position="163"/>
        <end position="184"/>
    </location>
</feature>
<evidence type="ECO:0000313" key="5">
    <source>
        <dbReference type="Proteomes" id="UP000294257"/>
    </source>
</evidence>
<evidence type="ECO:0000256" key="1">
    <source>
        <dbReference type="SAM" id="MobiDB-lite"/>
    </source>
</evidence>
<dbReference type="AlphaFoldDB" id="A0A4Q7KB46"/>
<dbReference type="Proteomes" id="UP000294257">
    <property type="component" value="Unassembled WGS sequence"/>
</dbReference>
<keyword evidence="2" id="KW-0472">Membrane</keyword>
<keyword evidence="2" id="KW-1133">Transmembrane helix</keyword>
<keyword evidence="5" id="KW-1185">Reference proteome</keyword>
<feature type="region of interest" description="Disordered" evidence="1">
    <location>
        <begin position="1"/>
        <end position="23"/>
    </location>
</feature>
<comment type="caution">
    <text evidence="4">The sequence shown here is derived from an EMBL/GenBank/DDBJ whole genome shotgun (WGS) entry which is preliminary data.</text>
</comment>
<feature type="domain" description="DUF4328" evidence="3">
    <location>
        <begin position="105"/>
        <end position="262"/>
    </location>
</feature>
<sequence>MRGYGGQRVRWVATPPPGPPRAPRRVRLRYTGPPSYAAPPRWGFPPLAWRWPTSVPDTRAGLPPAADRVRFLAGNTIGLLLVFAVLAVFAAGTEIWRYALLARSRDGALDGGTVSTSDGLVTVAGVLAVGTGVVVAALVLWWLHLARRATADMTGNAPARADWRAMVCMVVPGLNLVLAAPVLAELEHAVAGGSPSERVRPSRLIVWWWIAWVVSGALFALTVVWRYRDGTQALADGVVLTALSDLAAAVVAVITALFVRRVSVLIVPVRPERLRFSRVIKVDGAPAPPLRPSRPAGSAR</sequence>